<dbReference type="EMBL" id="NKUJ01000423">
    <property type="protein sequence ID" value="RMJ05280.1"/>
    <property type="molecule type" value="Genomic_DNA"/>
</dbReference>
<dbReference type="PRINTS" id="PR00469">
    <property type="entry name" value="PNDRDTASEII"/>
</dbReference>
<keyword evidence="2" id="KW-0285">Flavoprotein</keyword>
<sequence>MYSFQYLPTYRFIPSTTLPVDTMPKNFVILGAGLTGLPLAHYVLKHYSTKHDLKVILVSRSDEFYWNIATPRAAIPGQFTDDQIFFSIPKVFSKYSSERFEFVLGKVEAWDPDENSVAVNQSDGKTTRVLHYDTILVATGSDYVDNMPWKLVGTSQETHSSLAKLRDAVDKAKSIVVGGGGPTGVEFAGELGHEYAKTGKKQVTLVVTDKLPLESKNLEATRQAAMKELEKLNVKVITNTRVANTTHEAGGGSTLELTNTDGTRRMLEADLFVPTWGVTFNTSFAPSSLLESNGRLKVTSSLRAPGYDNVFLAGDAANADSYAATIREPQVRYLATAIGQYLAGVKVQKYSPETKVGLAASVGPSRGVGQMGNFNMWSFLVWYFKARHMCTNVAAEYAAGESLILGSL</sequence>
<accession>A0A3M2RIW6</accession>
<keyword evidence="3" id="KW-0274">FAD</keyword>
<dbReference type="GO" id="GO:0004174">
    <property type="term" value="F:electron-transferring-flavoprotein dehydrogenase activity"/>
    <property type="evidence" value="ECO:0007669"/>
    <property type="project" value="TreeGrafter"/>
</dbReference>
<reference evidence="6 7" key="1">
    <citation type="submission" date="2017-06" db="EMBL/GenBank/DDBJ databases">
        <title>Comparative genomic analysis of Ambrosia Fusariam Clade fungi.</title>
        <authorList>
            <person name="Stajich J.E."/>
            <person name="Carrillo J."/>
            <person name="Kijimoto T."/>
            <person name="Eskalen A."/>
            <person name="O'Donnell K."/>
            <person name="Kasson M."/>
        </authorList>
    </citation>
    <scope>NUCLEOTIDE SEQUENCE [LARGE SCALE GENOMIC DNA]</scope>
    <source>
        <strain evidence="6">UCR3666</strain>
    </source>
</reference>
<evidence type="ECO:0000256" key="3">
    <source>
        <dbReference type="ARBA" id="ARBA00022827"/>
    </source>
</evidence>
<organism evidence="6 7">
    <name type="scientific">Fusarium kuroshium</name>
    <dbReference type="NCBI Taxonomy" id="2010991"/>
    <lineage>
        <taxon>Eukaryota</taxon>
        <taxon>Fungi</taxon>
        <taxon>Dikarya</taxon>
        <taxon>Ascomycota</taxon>
        <taxon>Pezizomycotina</taxon>
        <taxon>Sordariomycetes</taxon>
        <taxon>Hypocreomycetidae</taxon>
        <taxon>Hypocreales</taxon>
        <taxon>Nectriaceae</taxon>
        <taxon>Fusarium</taxon>
        <taxon>Fusarium solani species complex</taxon>
    </lineage>
</organism>
<keyword evidence="4" id="KW-0560">Oxidoreductase</keyword>
<dbReference type="PANTHER" id="PTHR43735:SF3">
    <property type="entry name" value="FERROPTOSIS SUPPRESSOR PROTEIN 1"/>
    <property type="match status" value="1"/>
</dbReference>
<feature type="domain" description="FAD/NAD(P)-binding" evidence="5">
    <location>
        <begin position="26"/>
        <end position="326"/>
    </location>
</feature>
<dbReference type="STRING" id="2010991.A0A3M2RIW6"/>
<dbReference type="PANTHER" id="PTHR43735">
    <property type="entry name" value="APOPTOSIS-INDUCING FACTOR 1"/>
    <property type="match status" value="1"/>
</dbReference>
<dbReference type="GO" id="GO:0050660">
    <property type="term" value="F:flavin adenine dinucleotide binding"/>
    <property type="evidence" value="ECO:0007669"/>
    <property type="project" value="TreeGrafter"/>
</dbReference>
<evidence type="ECO:0000313" key="6">
    <source>
        <dbReference type="EMBL" id="RMJ05280.1"/>
    </source>
</evidence>
<dbReference type="InterPro" id="IPR023753">
    <property type="entry name" value="FAD/NAD-binding_dom"/>
</dbReference>
<evidence type="ECO:0000256" key="4">
    <source>
        <dbReference type="ARBA" id="ARBA00023002"/>
    </source>
</evidence>
<evidence type="ECO:0000313" key="7">
    <source>
        <dbReference type="Proteomes" id="UP000277212"/>
    </source>
</evidence>
<dbReference type="InterPro" id="IPR036188">
    <property type="entry name" value="FAD/NAD-bd_sf"/>
</dbReference>
<comment type="caution">
    <text evidence="6">The sequence shown here is derived from an EMBL/GenBank/DDBJ whole genome shotgun (WGS) entry which is preliminary data.</text>
</comment>
<evidence type="ECO:0000259" key="5">
    <source>
        <dbReference type="Pfam" id="PF07992"/>
    </source>
</evidence>
<dbReference type="GO" id="GO:0005737">
    <property type="term" value="C:cytoplasm"/>
    <property type="evidence" value="ECO:0007669"/>
    <property type="project" value="TreeGrafter"/>
</dbReference>
<dbReference type="PRINTS" id="PR00368">
    <property type="entry name" value="FADPNR"/>
</dbReference>
<gene>
    <name evidence="6" type="ORF">CDV36_014059</name>
</gene>
<dbReference type="Proteomes" id="UP000277212">
    <property type="component" value="Unassembled WGS sequence"/>
</dbReference>
<dbReference type="Pfam" id="PF07992">
    <property type="entry name" value="Pyr_redox_2"/>
    <property type="match status" value="1"/>
</dbReference>
<name>A0A3M2RIW6_9HYPO</name>
<evidence type="ECO:0000256" key="1">
    <source>
        <dbReference type="ARBA" id="ARBA00006442"/>
    </source>
</evidence>
<dbReference type="Gene3D" id="3.50.50.100">
    <property type="match status" value="1"/>
</dbReference>
<dbReference type="OrthoDB" id="202203at2759"/>
<dbReference type="SUPFAM" id="SSF51905">
    <property type="entry name" value="FAD/NAD(P)-binding domain"/>
    <property type="match status" value="1"/>
</dbReference>
<proteinExistence type="inferred from homology"/>
<keyword evidence="7" id="KW-1185">Reference proteome</keyword>
<dbReference type="AlphaFoldDB" id="A0A3M2RIW6"/>
<comment type="similarity">
    <text evidence="1">Belongs to the FAD-dependent oxidoreductase family.</text>
</comment>
<protein>
    <recommendedName>
        <fullName evidence="5">FAD/NAD(P)-binding domain-containing protein</fullName>
    </recommendedName>
</protein>
<evidence type="ECO:0000256" key="2">
    <source>
        <dbReference type="ARBA" id="ARBA00022630"/>
    </source>
</evidence>